<dbReference type="PROSITE" id="PS00041">
    <property type="entry name" value="HTH_ARAC_FAMILY_1"/>
    <property type="match status" value="1"/>
</dbReference>
<dbReference type="Gene3D" id="1.10.10.60">
    <property type="entry name" value="Homeodomain-like"/>
    <property type="match status" value="2"/>
</dbReference>
<evidence type="ECO:0000256" key="4">
    <source>
        <dbReference type="ARBA" id="ARBA00023163"/>
    </source>
</evidence>
<dbReference type="PROSITE" id="PS01124">
    <property type="entry name" value="HTH_ARAC_FAMILY_2"/>
    <property type="match status" value="1"/>
</dbReference>
<evidence type="ECO:0000256" key="3">
    <source>
        <dbReference type="ARBA" id="ARBA00023159"/>
    </source>
</evidence>
<evidence type="ECO:0000256" key="2">
    <source>
        <dbReference type="ARBA" id="ARBA00023125"/>
    </source>
</evidence>
<dbReference type="InterPro" id="IPR037923">
    <property type="entry name" value="HTH-like"/>
</dbReference>
<dbReference type="InterPro" id="IPR018060">
    <property type="entry name" value="HTH_AraC"/>
</dbReference>
<dbReference type="InterPro" id="IPR018062">
    <property type="entry name" value="HTH_AraC-typ_CS"/>
</dbReference>
<evidence type="ECO:0000259" key="5">
    <source>
        <dbReference type="PROSITE" id="PS01124"/>
    </source>
</evidence>
<dbReference type="RefSeq" id="WP_289830439.1">
    <property type="nucleotide sequence ID" value="NZ_JAUEDK010000022.1"/>
</dbReference>
<dbReference type="SUPFAM" id="SSF51215">
    <property type="entry name" value="Regulatory protein AraC"/>
    <property type="match status" value="1"/>
</dbReference>
<evidence type="ECO:0000313" key="7">
    <source>
        <dbReference type="Proteomes" id="UP001168540"/>
    </source>
</evidence>
<keyword evidence="7" id="KW-1185">Reference proteome</keyword>
<accession>A0ABT7XPU2</accession>
<dbReference type="PANTHER" id="PTHR46796:SF2">
    <property type="entry name" value="TRANSCRIPTIONAL REGULATORY PROTEIN"/>
    <property type="match status" value="1"/>
</dbReference>
<keyword evidence="4" id="KW-0804">Transcription</keyword>
<evidence type="ECO:0000256" key="1">
    <source>
        <dbReference type="ARBA" id="ARBA00023015"/>
    </source>
</evidence>
<dbReference type="SUPFAM" id="SSF46689">
    <property type="entry name" value="Homeodomain-like"/>
    <property type="match status" value="2"/>
</dbReference>
<dbReference type="InterPro" id="IPR020449">
    <property type="entry name" value="Tscrpt_reg_AraC-type_HTH"/>
</dbReference>
<feature type="domain" description="HTH araC/xylS-type" evidence="5">
    <location>
        <begin position="152"/>
        <end position="249"/>
    </location>
</feature>
<evidence type="ECO:0000313" key="6">
    <source>
        <dbReference type="EMBL" id="MDN0075797.1"/>
    </source>
</evidence>
<organism evidence="6 7">
    <name type="scientific">Crenobacter oryzisoli</name>
    <dbReference type="NCBI Taxonomy" id="3056844"/>
    <lineage>
        <taxon>Bacteria</taxon>
        <taxon>Pseudomonadati</taxon>
        <taxon>Pseudomonadota</taxon>
        <taxon>Betaproteobacteria</taxon>
        <taxon>Neisseriales</taxon>
        <taxon>Neisseriaceae</taxon>
        <taxon>Crenobacter</taxon>
    </lineage>
</organism>
<dbReference type="SMART" id="SM00342">
    <property type="entry name" value="HTH_ARAC"/>
    <property type="match status" value="1"/>
</dbReference>
<protein>
    <submittedName>
        <fullName evidence="6">AraC family transcriptional regulator</fullName>
    </submittedName>
</protein>
<comment type="caution">
    <text evidence="6">The sequence shown here is derived from an EMBL/GenBank/DDBJ whole genome shotgun (WGS) entry which is preliminary data.</text>
</comment>
<dbReference type="Pfam" id="PF12833">
    <property type="entry name" value="HTH_18"/>
    <property type="match status" value="1"/>
</dbReference>
<keyword evidence="3" id="KW-0010">Activator</keyword>
<dbReference type="InterPro" id="IPR003313">
    <property type="entry name" value="AraC-bd"/>
</dbReference>
<keyword evidence="1" id="KW-0805">Transcription regulation</keyword>
<sequence length="251" mass="27541">MIVFRNDLLELALLSTPARGFPKHSHDEYVISASLNGLESVWLDGKTFEVDTATLTTYNPGEVQASRAVSDGAWRCLSLYVRPEAFEHYFQAPFEFGRPCVREAALVRELAAVARSGSLVEEGCVALLDRLRALVGSRPSAQAPSLDVVRIRRVQQRLLDELAEAPSLEALAAAEAISPAHLVRSFHRQVGLPPHAWLIQQRLSLARRLLRTGTPISEVALAAGFADQAHFSKAFARFSGMTPGQFRLANV</sequence>
<reference evidence="6" key="1">
    <citation type="submission" date="2023-06" db="EMBL/GenBank/DDBJ databases">
        <authorList>
            <person name="Zhang S."/>
        </authorList>
    </citation>
    <scope>NUCLEOTIDE SEQUENCE</scope>
    <source>
        <strain evidence="6">SG2303</strain>
    </source>
</reference>
<dbReference type="InterPro" id="IPR009057">
    <property type="entry name" value="Homeodomain-like_sf"/>
</dbReference>
<gene>
    <name evidence="6" type="ORF">QU481_12965</name>
</gene>
<dbReference type="EMBL" id="JAUEDK010000022">
    <property type="protein sequence ID" value="MDN0075797.1"/>
    <property type="molecule type" value="Genomic_DNA"/>
</dbReference>
<dbReference type="Pfam" id="PF02311">
    <property type="entry name" value="AraC_binding"/>
    <property type="match status" value="1"/>
</dbReference>
<dbReference type="InterPro" id="IPR050204">
    <property type="entry name" value="AraC_XylS_family_regulators"/>
</dbReference>
<name>A0ABT7XPU2_9NEIS</name>
<dbReference type="Proteomes" id="UP001168540">
    <property type="component" value="Unassembled WGS sequence"/>
</dbReference>
<keyword evidence="2" id="KW-0238">DNA-binding</keyword>
<proteinExistence type="predicted"/>
<dbReference type="PANTHER" id="PTHR46796">
    <property type="entry name" value="HTH-TYPE TRANSCRIPTIONAL ACTIVATOR RHAS-RELATED"/>
    <property type="match status" value="1"/>
</dbReference>
<dbReference type="PRINTS" id="PR00032">
    <property type="entry name" value="HTHARAC"/>
</dbReference>